<evidence type="ECO:0000313" key="1">
    <source>
        <dbReference type="EMBL" id="KAB8240232.1"/>
    </source>
</evidence>
<protein>
    <submittedName>
        <fullName evidence="1">Uncharacterized protein</fullName>
    </submittedName>
</protein>
<dbReference type="EMBL" id="ML734763">
    <property type="protein sequence ID" value="KAB8240232.1"/>
    <property type="molecule type" value="Genomic_DNA"/>
</dbReference>
<sequence length="88" mass="10093">MHTYTLKKFPTAFKLHPEVNSSIKLPTLYSGRLNHMRLDVDTTTPHKQDIRVSDPIEAIFPLLQKMSNSPKPSYSMFSCCLPEARQCL</sequence>
<reference evidence="1" key="1">
    <citation type="submission" date="2019-04" db="EMBL/GenBank/DDBJ databases">
        <title>Friends and foes A comparative genomics study of 23 Aspergillus species from section Flavi.</title>
        <authorList>
            <consortium name="DOE Joint Genome Institute"/>
            <person name="Kjaerbolling I."/>
            <person name="Vesth T."/>
            <person name="Frisvad J.C."/>
            <person name="Nybo J.L."/>
            <person name="Theobald S."/>
            <person name="Kildgaard S."/>
            <person name="Isbrandt T."/>
            <person name="Kuo A."/>
            <person name="Sato A."/>
            <person name="Lyhne E.K."/>
            <person name="Kogle M.E."/>
            <person name="Wiebenga A."/>
            <person name="Kun R.S."/>
            <person name="Lubbers R.J."/>
            <person name="Makela M.R."/>
            <person name="Barry K."/>
            <person name="Chovatia M."/>
            <person name="Clum A."/>
            <person name="Daum C."/>
            <person name="Haridas S."/>
            <person name="He G."/>
            <person name="LaButti K."/>
            <person name="Lipzen A."/>
            <person name="Mondo S."/>
            <person name="Riley R."/>
            <person name="Salamov A."/>
            <person name="Simmons B.A."/>
            <person name="Magnuson J.K."/>
            <person name="Henrissat B."/>
            <person name="Mortensen U.H."/>
            <person name="Larsen T.O."/>
            <person name="Devries R.P."/>
            <person name="Grigoriev I.V."/>
            <person name="Machida M."/>
            <person name="Baker S.E."/>
            <person name="Andersen M.R."/>
        </authorList>
    </citation>
    <scope>NUCLEOTIDE SEQUENCE [LARGE SCALE GENOMIC DNA]</scope>
    <source>
        <strain evidence="1">CBS 121.62</strain>
    </source>
</reference>
<accession>A0A5N6GCV7</accession>
<dbReference type="Proteomes" id="UP000325434">
    <property type="component" value="Unassembled WGS sequence"/>
</dbReference>
<gene>
    <name evidence="1" type="ORF">BDV35DRAFT_374213</name>
</gene>
<dbReference type="AlphaFoldDB" id="A0A5N6GCV7"/>
<name>A0A5N6GCV7_ASPFL</name>
<organism evidence="1">
    <name type="scientific">Aspergillus flavus</name>
    <dbReference type="NCBI Taxonomy" id="5059"/>
    <lineage>
        <taxon>Eukaryota</taxon>
        <taxon>Fungi</taxon>
        <taxon>Dikarya</taxon>
        <taxon>Ascomycota</taxon>
        <taxon>Pezizomycotina</taxon>
        <taxon>Eurotiomycetes</taxon>
        <taxon>Eurotiomycetidae</taxon>
        <taxon>Eurotiales</taxon>
        <taxon>Aspergillaceae</taxon>
        <taxon>Aspergillus</taxon>
        <taxon>Aspergillus subgen. Circumdati</taxon>
    </lineage>
</organism>
<proteinExistence type="predicted"/>